<keyword evidence="2" id="KW-1185">Reference proteome</keyword>
<organism evidence="1 2">
    <name type="scientific">Cetraspora pellucida</name>
    <dbReference type="NCBI Taxonomy" id="1433469"/>
    <lineage>
        <taxon>Eukaryota</taxon>
        <taxon>Fungi</taxon>
        <taxon>Fungi incertae sedis</taxon>
        <taxon>Mucoromycota</taxon>
        <taxon>Glomeromycotina</taxon>
        <taxon>Glomeromycetes</taxon>
        <taxon>Diversisporales</taxon>
        <taxon>Gigasporaceae</taxon>
        <taxon>Cetraspora</taxon>
    </lineage>
</organism>
<sequence>MNFDYGVHGWNIGHLEKPDYKIRCFFNITRGIGFDYGSYEQRIFIFYGCIVSA</sequence>
<dbReference type="EMBL" id="CAJVQA010000008">
    <property type="protein sequence ID" value="CAG8449500.1"/>
    <property type="molecule type" value="Genomic_DNA"/>
</dbReference>
<dbReference type="Proteomes" id="UP000789759">
    <property type="component" value="Unassembled WGS sequence"/>
</dbReference>
<evidence type="ECO:0000313" key="1">
    <source>
        <dbReference type="EMBL" id="CAG8449500.1"/>
    </source>
</evidence>
<accession>A0A9N8VAE8</accession>
<gene>
    <name evidence="1" type="ORF">CPELLU_LOCUS59</name>
</gene>
<name>A0A9N8VAE8_9GLOM</name>
<dbReference type="AlphaFoldDB" id="A0A9N8VAE8"/>
<evidence type="ECO:0000313" key="2">
    <source>
        <dbReference type="Proteomes" id="UP000789759"/>
    </source>
</evidence>
<comment type="caution">
    <text evidence="1">The sequence shown here is derived from an EMBL/GenBank/DDBJ whole genome shotgun (WGS) entry which is preliminary data.</text>
</comment>
<proteinExistence type="predicted"/>
<reference evidence="1" key="1">
    <citation type="submission" date="2021-06" db="EMBL/GenBank/DDBJ databases">
        <authorList>
            <person name="Kallberg Y."/>
            <person name="Tangrot J."/>
            <person name="Rosling A."/>
        </authorList>
    </citation>
    <scope>NUCLEOTIDE SEQUENCE</scope>
    <source>
        <strain evidence="1">FL966</strain>
    </source>
</reference>
<protein>
    <submittedName>
        <fullName evidence="1">3298_t:CDS:1</fullName>
    </submittedName>
</protein>